<name>A0A8E5EA22_9CAUD</name>
<accession>A0A8E5EA22</accession>
<dbReference type="EMBL" id="MT732473">
    <property type="protein sequence ID" value="QQV91388.1"/>
    <property type="molecule type" value="Genomic_DNA"/>
</dbReference>
<dbReference type="Proteomes" id="UP000693839">
    <property type="component" value="Segment"/>
</dbReference>
<protein>
    <submittedName>
        <fullName evidence="1">Uncharacterized protein</fullName>
    </submittedName>
</protein>
<keyword evidence="2" id="KW-1185">Reference proteome</keyword>
<sequence>MKNNSEKSKVRDQLVEMLLKQNVKRNIARYKVDKILVYQKLLVVKRKGPETVGEYYLKNKEKCQKKSKNT</sequence>
<evidence type="ECO:0000313" key="2">
    <source>
        <dbReference type="Proteomes" id="UP000693839"/>
    </source>
</evidence>
<proteinExistence type="predicted"/>
<evidence type="ECO:0000313" key="1">
    <source>
        <dbReference type="EMBL" id="QQV91388.1"/>
    </source>
</evidence>
<organism evidence="1 2">
    <name type="scientific">Polaribacter phage Leef_1</name>
    <dbReference type="NCBI Taxonomy" id="2745684"/>
    <lineage>
        <taxon>Viruses</taxon>
        <taxon>Duplodnaviria</taxon>
        <taxon>Heunggongvirae</taxon>
        <taxon>Uroviricota</taxon>
        <taxon>Caudoviricetes</taxon>
        <taxon>Helgolandviridae</taxon>
        <taxon>Leefvirus</taxon>
        <taxon>Leefvirus Leef</taxon>
    </lineage>
</organism>
<reference evidence="1" key="1">
    <citation type="submission" date="2020-07" db="EMBL/GenBank/DDBJ databases">
        <title>Highly diverse flavobacterial phages as mortality factor during North Sea spring blooms.</title>
        <authorList>
            <person name="Bartlau N."/>
            <person name="Wichels A."/>
            <person name="Krohne G."/>
            <person name="Adriaenssens E.M."/>
            <person name="Heins A."/>
            <person name="Fuchs B.M."/>
            <person name="Amann R."/>
            <person name="Moraru C."/>
        </authorList>
    </citation>
    <scope>NUCLEOTIDE SEQUENCE</scope>
</reference>
<gene>
    <name evidence="1" type="ORF">Leef1_24</name>
</gene>